<protein>
    <recommendedName>
        <fullName evidence="4">Transmembrane protein</fullName>
    </recommendedName>
</protein>
<dbReference type="EMBL" id="BPQO01000004">
    <property type="protein sequence ID" value="GJD87647.1"/>
    <property type="molecule type" value="Genomic_DNA"/>
</dbReference>
<proteinExistence type="predicted"/>
<feature type="transmembrane region" description="Helical" evidence="1">
    <location>
        <begin position="20"/>
        <end position="38"/>
    </location>
</feature>
<organism evidence="2 3">
    <name type="scientific">Methylobacterium hispanicum</name>
    <dbReference type="NCBI Taxonomy" id="270350"/>
    <lineage>
        <taxon>Bacteria</taxon>
        <taxon>Pseudomonadati</taxon>
        <taxon>Pseudomonadota</taxon>
        <taxon>Alphaproteobacteria</taxon>
        <taxon>Hyphomicrobiales</taxon>
        <taxon>Methylobacteriaceae</taxon>
        <taxon>Methylobacterium</taxon>
    </lineage>
</organism>
<evidence type="ECO:0000313" key="3">
    <source>
        <dbReference type="Proteomes" id="UP001055247"/>
    </source>
</evidence>
<reference evidence="2" key="2">
    <citation type="submission" date="2021-08" db="EMBL/GenBank/DDBJ databases">
        <authorList>
            <person name="Tani A."/>
            <person name="Ola A."/>
            <person name="Ogura Y."/>
            <person name="Katsura K."/>
            <person name="Hayashi T."/>
        </authorList>
    </citation>
    <scope>NUCLEOTIDE SEQUENCE</scope>
    <source>
        <strain evidence="2">DSM 16372</strain>
    </source>
</reference>
<sequence length="108" mass="11513">MKAGSPVAPRTLRRIADSFGAMLVVIFGIGTLVCWGQHARHMGIAGRPAISLETLPLLLADGALPLRLPHWLAAWAWFVGACGCAVLTAAGMRWAFVRICGHLAARAR</sequence>
<gene>
    <name evidence="2" type="ORF">BHAOGJBA_1152</name>
</gene>
<comment type="caution">
    <text evidence="2">The sequence shown here is derived from an EMBL/GenBank/DDBJ whole genome shotgun (WGS) entry which is preliminary data.</text>
</comment>
<evidence type="ECO:0000313" key="2">
    <source>
        <dbReference type="EMBL" id="GJD87647.1"/>
    </source>
</evidence>
<name>A0AAV4ZHG8_9HYPH</name>
<dbReference type="AlphaFoldDB" id="A0AAV4ZHG8"/>
<evidence type="ECO:0000256" key="1">
    <source>
        <dbReference type="SAM" id="Phobius"/>
    </source>
</evidence>
<keyword evidence="1" id="KW-0812">Transmembrane</keyword>
<feature type="transmembrane region" description="Helical" evidence="1">
    <location>
        <begin position="74"/>
        <end position="96"/>
    </location>
</feature>
<keyword evidence="1" id="KW-1133">Transmembrane helix</keyword>
<keyword evidence="1" id="KW-0472">Membrane</keyword>
<accession>A0AAV4ZHG8</accession>
<dbReference type="Proteomes" id="UP001055247">
    <property type="component" value="Unassembled WGS sequence"/>
</dbReference>
<dbReference type="RefSeq" id="WP_238229644.1">
    <property type="nucleotide sequence ID" value="NZ_BPQO01000004.1"/>
</dbReference>
<reference evidence="2" key="1">
    <citation type="journal article" date="2016" name="Front. Microbiol.">
        <title>Genome Sequence of the Piezophilic, Mesophilic Sulfate-Reducing Bacterium Desulfovibrio indicus J2T.</title>
        <authorList>
            <person name="Cao J."/>
            <person name="Maignien L."/>
            <person name="Shao Z."/>
            <person name="Alain K."/>
            <person name="Jebbar M."/>
        </authorList>
    </citation>
    <scope>NUCLEOTIDE SEQUENCE</scope>
    <source>
        <strain evidence="2">DSM 16372</strain>
    </source>
</reference>
<evidence type="ECO:0008006" key="4">
    <source>
        <dbReference type="Google" id="ProtNLM"/>
    </source>
</evidence>
<keyword evidence="3" id="KW-1185">Reference proteome</keyword>